<dbReference type="AlphaFoldDB" id="A0A915KDW3"/>
<dbReference type="PANTHER" id="PTHR45990">
    <property type="entry name" value="DNA REPAIR PROTEIN REV1"/>
    <property type="match status" value="1"/>
</dbReference>
<reference evidence="4" key="1">
    <citation type="submission" date="2022-11" db="UniProtKB">
        <authorList>
            <consortium name="WormBaseParasite"/>
        </authorList>
    </citation>
    <scope>IDENTIFICATION</scope>
</reference>
<evidence type="ECO:0000259" key="1">
    <source>
        <dbReference type="Pfam" id="PF11799"/>
    </source>
</evidence>
<accession>A0A915KDW3</accession>
<dbReference type="WBParaSite" id="nRc.2.0.1.t36246-RA">
    <property type="protein sequence ID" value="nRc.2.0.1.t36246-RA"/>
    <property type="gene ID" value="nRc.2.0.1.g36246"/>
</dbReference>
<organism evidence="3 4">
    <name type="scientific">Romanomermis culicivorax</name>
    <name type="common">Nematode worm</name>
    <dbReference type="NCBI Taxonomy" id="13658"/>
    <lineage>
        <taxon>Eukaryota</taxon>
        <taxon>Metazoa</taxon>
        <taxon>Ecdysozoa</taxon>
        <taxon>Nematoda</taxon>
        <taxon>Enoplea</taxon>
        <taxon>Dorylaimia</taxon>
        <taxon>Mermithida</taxon>
        <taxon>Mermithoidea</taxon>
        <taxon>Mermithidae</taxon>
        <taxon>Romanomermis</taxon>
    </lineage>
</organism>
<evidence type="ECO:0000259" key="2">
    <source>
        <dbReference type="Pfam" id="PF16727"/>
    </source>
</evidence>
<dbReference type="Gene3D" id="1.20.58.1280">
    <property type="entry name" value="DNA repair protein Rev1, C-terminal domain"/>
    <property type="match status" value="1"/>
</dbReference>
<dbReference type="GO" id="GO:0003887">
    <property type="term" value="F:DNA-directed DNA polymerase activity"/>
    <property type="evidence" value="ECO:0007669"/>
    <property type="project" value="TreeGrafter"/>
</dbReference>
<dbReference type="Pfam" id="PF11799">
    <property type="entry name" value="IMS_C"/>
    <property type="match status" value="1"/>
</dbReference>
<dbReference type="InterPro" id="IPR031991">
    <property type="entry name" value="Rev1_C"/>
</dbReference>
<dbReference type="InterPro" id="IPR038401">
    <property type="entry name" value="Rev1_C_sf"/>
</dbReference>
<name>A0A915KDW3_ROMCU</name>
<dbReference type="GO" id="GO:0042276">
    <property type="term" value="P:error-prone translesion synthesis"/>
    <property type="evidence" value="ECO:0007669"/>
    <property type="project" value="TreeGrafter"/>
</dbReference>
<evidence type="ECO:0000313" key="4">
    <source>
        <dbReference type="WBParaSite" id="nRc.2.0.1.t36246-RA"/>
    </source>
</evidence>
<dbReference type="InterPro" id="IPR017961">
    <property type="entry name" value="DNA_pol_Y-fam_little_finger"/>
</dbReference>
<dbReference type="Proteomes" id="UP000887565">
    <property type="component" value="Unplaced"/>
</dbReference>
<dbReference type="GO" id="GO:0070987">
    <property type="term" value="P:error-free translesion synthesis"/>
    <property type="evidence" value="ECO:0007669"/>
    <property type="project" value="TreeGrafter"/>
</dbReference>
<keyword evidence="3" id="KW-1185">Reference proteome</keyword>
<protein>
    <submittedName>
        <fullName evidence="4">Uncharacterized protein</fullName>
    </submittedName>
</protein>
<dbReference type="PANTHER" id="PTHR45990:SF1">
    <property type="entry name" value="DNA REPAIR PROTEIN REV1"/>
    <property type="match status" value="1"/>
</dbReference>
<evidence type="ECO:0000313" key="3">
    <source>
        <dbReference type="Proteomes" id="UP000887565"/>
    </source>
</evidence>
<proteinExistence type="predicted"/>
<dbReference type="GO" id="GO:0017125">
    <property type="term" value="F:deoxycytidyl transferase activity"/>
    <property type="evidence" value="ECO:0007669"/>
    <property type="project" value="TreeGrafter"/>
</dbReference>
<feature type="domain" description="DNA polymerase Y-family little finger" evidence="1">
    <location>
        <begin position="8"/>
        <end position="56"/>
    </location>
</feature>
<dbReference type="GO" id="GO:0003684">
    <property type="term" value="F:damaged DNA binding"/>
    <property type="evidence" value="ECO:0007669"/>
    <property type="project" value="InterPro"/>
</dbReference>
<dbReference type="Pfam" id="PF16727">
    <property type="entry name" value="REV1_C"/>
    <property type="match status" value="1"/>
</dbReference>
<feature type="domain" description="DNA repair protein Rev1 C-terminal" evidence="2">
    <location>
        <begin position="140"/>
        <end position="222"/>
    </location>
</feature>
<dbReference type="InterPro" id="IPR036775">
    <property type="entry name" value="DNA_pol_Y-fam_lit_finger_sf"/>
</dbReference>
<dbReference type="Gene3D" id="3.30.1490.100">
    <property type="entry name" value="DNA polymerase, Y-family, little finger domain"/>
    <property type="match status" value="1"/>
</dbReference>
<dbReference type="GO" id="GO:0005634">
    <property type="term" value="C:nucleus"/>
    <property type="evidence" value="ECO:0007669"/>
    <property type="project" value="TreeGrafter"/>
</dbReference>
<sequence length="228" mass="26220">MGCGIVDSFTRSCSLLDYTDDQCVIFRECMKLFRSLDQICISDLRGIGISMHKLSFKSSNVTCARTSEESLLKFLKKDVGSEKVIDEDHIEIVLEKSTKPTTIKRKLEVDKINCKKSNVSENSSTIEDEPSFLGLISLEEIKPAMSQWVVQCDVPSAEDSNLCVDFLIQLVQKHRLTFCYELLKFIFMQISLKQSHNRWKDFYRASTEIVQDLVKDKYSYPLKLPSFD</sequence>
<dbReference type="GO" id="GO:0006281">
    <property type="term" value="P:DNA repair"/>
    <property type="evidence" value="ECO:0007669"/>
    <property type="project" value="InterPro"/>
</dbReference>